<dbReference type="InterPro" id="IPR036691">
    <property type="entry name" value="Endo/exonu/phosph_ase_sf"/>
</dbReference>
<dbReference type="GeneID" id="112680285"/>
<dbReference type="Gene3D" id="3.60.10.10">
    <property type="entry name" value="Endonuclease/exonuclease/phosphatase"/>
    <property type="match status" value="1"/>
</dbReference>
<dbReference type="GO" id="GO:0046856">
    <property type="term" value="P:phosphatidylinositol dephosphorylation"/>
    <property type="evidence" value="ECO:0007669"/>
    <property type="project" value="InterPro"/>
</dbReference>
<dbReference type="EC" id="3.1.3.56" evidence="1"/>
<dbReference type="InterPro" id="IPR000300">
    <property type="entry name" value="IPPc"/>
</dbReference>
<accession>A0A8B8F659</accession>
<proteinExistence type="inferred from homology"/>
<dbReference type="PANTHER" id="PTHR12997:SF2">
    <property type="entry name" value="INOSITOL POLYPHOSPHATE-5-PHOSPHATASE A"/>
    <property type="match status" value="1"/>
</dbReference>
<evidence type="ECO:0000313" key="5">
    <source>
        <dbReference type="Proteomes" id="UP000694846"/>
    </source>
</evidence>
<keyword evidence="5" id="KW-1185">Reference proteome</keyword>
<gene>
    <name evidence="6" type="primary">LOC112680285</name>
</gene>
<reference evidence="6" key="1">
    <citation type="submission" date="2025-08" db="UniProtKB">
        <authorList>
            <consortium name="RefSeq"/>
        </authorList>
    </citation>
    <scope>IDENTIFICATION</scope>
    <source>
        <tissue evidence="6">Whole body</tissue>
    </source>
</reference>
<evidence type="ECO:0000259" key="4">
    <source>
        <dbReference type="SMART" id="SM00128"/>
    </source>
</evidence>
<dbReference type="Proteomes" id="UP000694846">
    <property type="component" value="Unplaced"/>
</dbReference>
<dbReference type="CTD" id="326119"/>
<name>A0A8B8F659_9HEMI</name>
<evidence type="ECO:0000256" key="2">
    <source>
        <dbReference type="ARBA" id="ARBA00022801"/>
    </source>
</evidence>
<dbReference type="InterPro" id="IPR039737">
    <property type="entry name" value="INPP5A"/>
</dbReference>
<comment type="similarity">
    <text evidence="3">Belongs to the inositol 1,4,5-trisphosphate 5-phosphatase type I family.</text>
</comment>
<dbReference type="PANTHER" id="PTHR12997">
    <property type="entry name" value="TYPE I INOSITOL-1,4,5-TRISPHOSPHATE 5-PHOSPHATASE"/>
    <property type="match status" value="1"/>
</dbReference>
<sequence length="642" mass="74816">MACESSTRVLLVTANIGSIFENPSVMLKIWTDEFLNTVSRLDPYFIALHCQEVGGKNYEESMKHVDFFVSLLMSSKELRIFNRAQIFLDEEFTSAENFTALGNFYFIHEAIKEVSLWDFNDKEFLSVTEKSKYSGNIEHVTTKEKSKFPQEFFPECKWSRKGFLRTRWKLNGTIFDLVNIHLFHDASNFTAMESHSSVYSIMRQKALEYTLERFRNYECGFAPFFLFGDFNFRTDTKAVIKKLVEGLDMVKDDVDKDNLVFQYTDSSKEVIFTLRKKEFCHLDHQNTFVSKSGSWLKDFDYELKSFKDQLFEFPIHFQPSYPFEENEHEGMNYMKTRCPAWCDRIVLSTGAKVLINEKAFEEDNNSEVEYDLIGKKTGMGDHKPVYLKCDIKNNAGIVDRVDCDCKLICVPPKTQNPLHALLGARLCVDSNECIPIVDTIIPENTLVGEIKITPEPTTSTSLHSCEFKIVPITEICVESRTKINKHNFIHKKISDKHRTNKSIFPMSDCICYTHKWKFPMIMQKAWNHNKRVRLKSNPSFNNMPLQRYQSHHSSSDEDWFEEVADDETIHYNDKKNKCTSNEEITFTNAKGFPVNFDSKSDHVASNRFKWCSSFAFRKLCDKRPLTETKIGRRDPTNFCKIT</sequence>
<feature type="domain" description="Inositol polyphosphate-related phosphatase" evidence="4">
    <location>
        <begin position="5"/>
        <end position="397"/>
    </location>
</feature>
<organism evidence="5 6">
    <name type="scientific">Sipha flava</name>
    <name type="common">yellow sugarcane aphid</name>
    <dbReference type="NCBI Taxonomy" id="143950"/>
    <lineage>
        <taxon>Eukaryota</taxon>
        <taxon>Metazoa</taxon>
        <taxon>Ecdysozoa</taxon>
        <taxon>Arthropoda</taxon>
        <taxon>Hexapoda</taxon>
        <taxon>Insecta</taxon>
        <taxon>Pterygota</taxon>
        <taxon>Neoptera</taxon>
        <taxon>Paraneoptera</taxon>
        <taxon>Hemiptera</taxon>
        <taxon>Sternorrhyncha</taxon>
        <taxon>Aphidomorpha</taxon>
        <taxon>Aphidoidea</taxon>
        <taxon>Aphididae</taxon>
        <taxon>Sipha</taxon>
    </lineage>
</organism>
<dbReference type="OrthoDB" id="5780965at2759"/>
<dbReference type="SUPFAM" id="SSF56219">
    <property type="entry name" value="DNase I-like"/>
    <property type="match status" value="1"/>
</dbReference>
<evidence type="ECO:0000256" key="1">
    <source>
        <dbReference type="ARBA" id="ARBA00012997"/>
    </source>
</evidence>
<dbReference type="GO" id="GO:0004445">
    <property type="term" value="F:inositol-polyphosphate 5-phosphatase activity"/>
    <property type="evidence" value="ECO:0007669"/>
    <property type="project" value="UniProtKB-EC"/>
</dbReference>
<dbReference type="Pfam" id="PF22669">
    <property type="entry name" value="Exo_endo_phos2"/>
    <property type="match status" value="1"/>
</dbReference>
<evidence type="ECO:0000256" key="3">
    <source>
        <dbReference type="ARBA" id="ARBA00023599"/>
    </source>
</evidence>
<keyword evidence="2" id="KW-0378">Hydrolase</keyword>
<evidence type="ECO:0000313" key="6">
    <source>
        <dbReference type="RefSeq" id="XP_025406111.1"/>
    </source>
</evidence>
<dbReference type="AlphaFoldDB" id="A0A8B8F659"/>
<dbReference type="SMART" id="SM00128">
    <property type="entry name" value="IPPc"/>
    <property type="match status" value="1"/>
</dbReference>
<dbReference type="RefSeq" id="XP_025406111.1">
    <property type="nucleotide sequence ID" value="XM_025550326.1"/>
</dbReference>
<protein>
    <recommendedName>
        <fullName evidence="1">inositol-polyphosphate 5-phosphatase</fullName>
        <ecNumber evidence="1">3.1.3.56</ecNumber>
    </recommendedName>
</protein>